<reference evidence="3 4" key="1">
    <citation type="submission" date="2017-09" db="EMBL/GenBank/DDBJ databases">
        <title>Depth-based differentiation of microbial function through sediment-hosted aquifers and enrichment of novel symbionts in the deep terrestrial subsurface.</title>
        <authorList>
            <person name="Probst A.J."/>
            <person name="Ladd B."/>
            <person name="Jarett J.K."/>
            <person name="Geller-Mcgrath D.E."/>
            <person name="Sieber C.M."/>
            <person name="Emerson J.B."/>
            <person name="Anantharaman K."/>
            <person name="Thomas B.C."/>
            <person name="Malmstrom R."/>
            <person name="Stieglmeier M."/>
            <person name="Klingl A."/>
            <person name="Woyke T."/>
            <person name="Ryan C.M."/>
            <person name="Banfield J.F."/>
        </authorList>
    </citation>
    <scope>NUCLEOTIDE SEQUENCE [LARGE SCALE GENOMIC DNA]</scope>
    <source>
        <strain evidence="3">CG18_big_fil_WC_8_21_14_2_50_37_10</strain>
    </source>
</reference>
<proteinExistence type="predicted"/>
<protein>
    <recommendedName>
        <fullName evidence="5">PpiC domain-containing protein</fullName>
    </recommendedName>
</protein>
<name>A0A2H0FKE9_9BACT</name>
<evidence type="ECO:0000313" key="3">
    <source>
        <dbReference type="EMBL" id="PIQ06501.1"/>
    </source>
</evidence>
<organism evidence="3 4">
    <name type="scientific">Candidatus Nealsonbacteria bacterium CG18_big_fil_WC_8_21_14_2_50_37_10</name>
    <dbReference type="NCBI Taxonomy" id="1974717"/>
    <lineage>
        <taxon>Bacteria</taxon>
        <taxon>Candidatus Nealsoniibacteriota</taxon>
    </lineage>
</organism>
<evidence type="ECO:0000256" key="1">
    <source>
        <dbReference type="ARBA" id="ARBA00022729"/>
    </source>
</evidence>
<accession>A0A2H0FKE9</accession>
<dbReference type="PANTHER" id="PTHR47637">
    <property type="entry name" value="CHAPERONE SURA"/>
    <property type="match status" value="1"/>
</dbReference>
<dbReference type="Proteomes" id="UP000230778">
    <property type="component" value="Unassembled WGS sequence"/>
</dbReference>
<gene>
    <name evidence="3" type="ORF">COW72_01895</name>
</gene>
<keyword evidence="2" id="KW-0812">Transmembrane</keyword>
<keyword evidence="2" id="KW-0472">Membrane</keyword>
<dbReference type="PANTHER" id="PTHR47637:SF1">
    <property type="entry name" value="CHAPERONE SURA"/>
    <property type="match status" value="1"/>
</dbReference>
<sequence>MDNNTIQAESLNAQEHQQKAYKKSIKIKISIKTAIIIVVIIALGVLAYIYKGLFIAATVNGSPISRLAIIQELEKASGKNLLDSLIIEKLVQNEANAKKITVSNDEINGEIKKIEDRIVAQGSTLDAALAAQGMTMEDLKKQIILQKEVEKLVADKINVMDEEVTQYIKDNAISIPEGQEATTTAQIKDELRNQKLNKEAAALITTLKSQAKIRYFVNY</sequence>
<keyword evidence="1" id="KW-0732">Signal</keyword>
<evidence type="ECO:0008006" key="5">
    <source>
        <dbReference type="Google" id="ProtNLM"/>
    </source>
</evidence>
<dbReference type="Pfam" id="PF13624">
    <property type="entry name" value="SurA_N_3"/>
    <property type="match status" value="1"/>
</dbReference>
<keyword evidence="2" id="KW-1133">Transmembrane helix</keyword>
<dbReference type="Gene3D" id="1.10.4030.10">
    <property type="entry name" value="Porin chaperone SurA, peptide-binding domain"/>
    <property type="match status" value="1"/>
</dbReference>
<dbReference type="InterPro" id="IPR027304">
    <property type="entry name" value="Trigger_fact/SurA_dom_sf"/>
</dbReference>
<evidence type="ECO:0000313" key="4">
    <source>
        <dbReference type="Proteomes" id="UP000230778"/>
    </source>
</evidence>
<dbReference type="SUPFAM" id="SSF109998">
    <property type="entry name" value="Triger factor/SurA peptide-binding domain-like"/>
    <property type="match status" value="1"/>
</dbReference>
<feature type="transmembrane region" description="Helical" evidence="2">
    <location>
        <begin position="29"/>
        <end position="50"/>
    </location>
</feature>
<comment type="caution">
    <text evidence="3">The sequence shown here is derived from an EMBL/GenBank/DDBJ whole genome shotgun (WGS) entry which is preliminary data.</text>
</comment>
<evidence type="ECO:0000256" key="2">
    <source>
        <dbReference type="SAM" id="Phobius"/>
    </source>
</evidence>
<dbReference type="EMBL" id="PCUC01000106">
    <property type="protein sequence ID" value="PIQ06501.1"/>
    <property type="molecule type" value="Genomic_DNA"/>
</dbReference>
<dbReference type="InterPro" id="IPR050280">
    <property type="entry name" value="OMP_Chaperone_SurA"/>
</dbReference>
<dbReference type="AlphaFoldDB" id="A0A2H0FKE9"/>